<dbReference type="InterPro" id="IPR032675">
    <property type="entry name" value="LRR_dom_sf"/>
</dbReference>
<dbReference type="FunFam" id="3.80.10.10:FF:000470">
    <property type="entry name" value="LRR receptor-like serine/threonine-protein kinase RPK2"/>
    <property type="match status" value="1"/>
</dbReference>
<keyword evidence="18" id="KW-0675">Receptor</keyword>
<keyword evidence="10 24" id="KW-0812">Transmembrane</keyword>
<name>A0A540LFY5_MALBA</name>
<evidence type="ECO:0000256" key="6">
    <source>
        <dbReference type="ARBA" id="ARBA00022527"/>
    </source>
</evidence>
<dbReference type="EC" id="2.7.11.1" evidence="3"/>
<protein>
    <recommendedName>
        <fullName evidence="3">non-specific serine/threonine protein kinase</fullName>
        <ecNumber evidence="3">2.7.11.1</ecNumber>
    </recommendedName>
</protein>
<proteinExistence type="inferred from homology"/>
<dbReference type="GO" id="GO:0005886">
    <property type="term" value="C:plasma membrane"/>
    <property type="evidence" value="ECO:0007669"/>
    <property type="project" value="UniProtKB-SubCell"/>
</dbReference>
<evidence type="ECO:0000256" key="10">
    <source>
        <dbReference type="ARBA" id="ARBA00022692"/>
    </source>
</evidence>
<evidence type="ECO:0000256" key="1">
    <source>
        <dbReference type="ARBA" id="ARBA00004191"/>
    </source>
</evidence>
<keyword evidence="15 23" id="KW-0067">ATP-binding</keyword>
<dbReference type="PROSITE" id="PS50011">
    <property type="entry name" value="PROTEIN_KINASE_DOM"/>
    <property type="match status" value="1"/>
</dbReference>
<evidence type="ECO:0000256" key="9">
    <source>
        <dbReference type="ARBA" id="ARBA00022679"/>
    </source>
</evidence>
<evidence type="ECO:0000256" key="20">
    <source>
        <dbReference type="ARBA" id="ARBA00038043"/>
    </source>
</evidence>
<feature type="binding site" evidence="23">
    <location>
        <position position="695"/>
    </location>
    <ligand>
        <name>ATP</name>
        <dbReference type="ChEBI" id="CHEBI:30616"/>
    </ligand>
</feature>
<evidence type="ECO:0000313" key="26">
    <source>
        <dbReference type="EMBL" id="TQD85381.1"/>
    </source>
</evidence>
<evidence type="ECO:0000256" key="22">
    <source>
        <dbReference type="ARBA" id="ARBA00048679"/>
    </source>
</evidence>
<keyword evidence="4" id="KW-1003">Cell membrane</keyword>
<evidence type="ECO:0000256" key="8">
    <source>
        <dbReference type="ARBA" id="ARBA00022614"/>
    </source>
</evidence>
<accession>A0A540LFY5</accession>
<dbReference type="SUPFAM" id="SSF52047">
    <property type="entry name" value="RNI-like"/>
    <property type="match status" value="1"/>
</dbReference>
<dbReference type="SMART" id="SM00369">
    <property type="entry name" value="LRR_TYP"/>
    <property type="match status" value="7"/>
</dbReference>
<dbReference type="PROSITE" id="PS51450">
    <property type="entry name" value="LRR"/>
    <property type="match status" value="1"/>
</dbReference>
<dbReference type="EMBL" id="VIEB01000599">
    <property type="protein sequence ID" value="TQD85381.1"/>
    <property type="molecule type" value="Genomic_DNA"/>
</dbReference>
<evidence type="ECO:0000256" key="24">
    <source>
        <dbReference type="SAM" id="Phobius"/>
    </source>
</evidence>
<comment type="subcellular location">
    <subcellularLocation>
        <location evidence="2">Cell membrane</location>
        <topology evidence="2">Single-pass type I membrane protein</topology>
    </subcellularLocation>
    <subcellularLocation>
        <location evidence="1">Secreted</location>
        <location evidence="1">Cell wall</location>
    </subcellularLocation>
</comment>
<dbReference type="Proteomes" id="UP000315295">
    <property type="component" value="Unassembled WGS sequence"/>
</dbReference>
<evidence type="ECO:0000256" key="15">
    <source>
        <dbReference type="ARBA" id="ARBA00022840"/>
    </source>
</evidence>
<dbReference type="PANTHER" id="PTHR48005:SF70">
    <property type="entry name" value="MDIS1-INTERACTING RECEPTOR LIKE KINASE 2-LIKE"/>
    <property type="match status" value="1"/>
</dbReference>
<dbReference type="FunFam" id="3.80.10.10:FF:000177">
    <property type="entry name" value="Leucine-rich repeat receptor-like serine/threonine-protein kinase At1g17230"/>
    <property type="match status" value="1"/>
</dbReference>
<keyword evidence="7" id="KW-0597">Phosphoprotein</keyword>
<comment type="similarity">
    <text evidence="20">Belongs to the polygalacturonase-inhibiting protein family.</text>
</comment>
<evidence type="ECO:0000256" key="16">
    <source>
        <dbReference type="ARBA" id="ARBA00022989"/>
    </source>
</evidence>
<sequence>MKKSSQLQIMASKEEKALSPKAAYSQNSLQVIPIILILMLVSSASTATAGQEAEALLNWKASLDNNKSLSLLPSWIGNSTCNWEGISCNNFGSIAQINLTSSGLRGTLHAFGFSSFPSLMSLNLSHNTIFGTIPLEIGFLKSLRTLDLTGNNINGSIPHEVGMLGNLTFLSLHDNKLSGNFPIEICMLSLLSVLDVGINNLTGSIPEEIGNLSSLTFLALGGNNFSGSIPSTIGNLTRLKVLYLMANQLSGSIPPEVGKLKFITNLGLVDNKLNGSLPSEMNNFTFLKQLWLSNNNFSGSIPQGICIGGVLEMFTAHNNQFTGLMPGSLRNCTSLVRLRLERNQLTANIAHEFGIYPKLTYVDLSYNRFYGELSENWGQCQNLQSLRLSNNRISGGVPRFEGSMQLHVLVLSSNNLTGTIPIELGGLTLMFNLNLGDNKLSGSVPVEIGMLTNLQHLNLAANDFSGPIPKQLDRCRELLNLNLSRNRFGGSIPPEMSSIDSLQVLDLSQNSLMSEITPQLGNFMKLEALNLSHNELSGSIPSTFDNMLSLTVVDMSYNHLEGPLPNNKAFHEASALAFANNTGLCGNATGLNVCPSETRGEKKSSKSVIFIVLLVLGILFFAFVVTGILCVVYYPREAQLNEDRFAVWSYDGRLQYEDIIEATEEFNSKYCVGVGGNASVYKAELPTGRIVAVKKLHMLQDRGVANLKAFESEVRALTEIRHRNILKLYGFCSHPQHPLLLYDFVEGGSLENILTDENHAVKFGWIERVNVVKDVANALSYMHNDCSPPIVHRDISSKNILLDLEYGAYVSDFGTAKLLNLETSNWTSFAGTFGYSAPELAYTMEVNEKCDVYSFGVVALEVIMGKHPGDLLSYFLSLSSTSTPEPIQLNDVLDKSLPPPGNHVVNKVITVANLAFACLRTNPQSRPTMQQITRELLF</sequence>
<keyword evidence="14" id="KW-0418">Kinase</keyword>
<reference evidence="26 27" key="1">
    <citation type="journal article" date="2019" name="G3 (Bethesda)">
        <title>Sequencing of a Wild Apple (Malus baccata) Genome Unravels the Differences Between Cultivated and Wild Apple Species Regarding Disease Resistance and Cold Tolerance.</title>
        <authorList>
            <person name="Chen X."/>
        </authorList>
    </citation>
    <scope>NUCLEOTIDE SEQUENCE [LARGE SCALE GENOMIC DNA]</scope>
    <source>
        <strain evidence="27">cv. Shandingzi</strain>
        <tissue evidence="26">Leaves</tissue>
    </source>
</reference>
<dbReference type="InterPro" id="IPR051420">
    <property type="entry name" value="Ser_Thr_Kinases_DiverseReg"/>
</dbReference>
<evidence type="ECO:0000256" key="5">
    <source>
        <dbReference type="ARBA" id="ARBA00022512"/>
    </source>
</evidence>
<evidence type="ECO:0000256" key="23">
    <source>
        <dbReference type="PROSITE-ProRule" id="PRU10141"/>
    </source>
</evidence>
<keyword evidence="6" id="KW-0723">Serine/threonine-protein kinase</keyword>
<evidence type="ECO:0000256" key="12">
    <source>
        <dbReference type="ARBA" id="ARBA00022737"/>
    </source>
</evidence>
<dbReference type="Gene3D" id="1.10.510.10">
    <property type="entry name" value="Transferase(Phosphotransferase) domain 1"/>
    <property type="match status" value="1"/>
</dbReference>
<keyword evidence="27" id="KW-1185">Reference proteome</keyword>
<dbReference type="InterPro" id="IPR017441">
    <property type="entry name" value="Protein_kinase_ATP_BS"/>
</dbReference>
<dbReference type="PROSITE" id="PS00109">
    <property type="entry name" value="PROTEIN_KINASE_TYR"/>
    <property type="match status" value="1"/>
</dbReference>
<dbReference type="Pfam" id="PF00560">
    <property type="entry name" value="LRR_1"/>
    <property type="match status" value="9"/>
</dbReference>
<dbReference type="FunFam" id="3.80.10.10:FF:000400">
    <property type="entry name" value="Nuclear pore complex protein NUP107"/>
    <property type="match status" value="1"/>
</dbReference>
<dbReference type="Pfam" id="PF00069">
    <property type="entry name" value="Pkinase"/>
    <property type="match status" value="1"/>
</dbReference>
<dbReference type="Gene3D" id="3.30.200.20">
    <property type="entry name" value="Phosphorylase Kinase, domain 1"/>
    <property type="match status" value="1"/>
</dbReference>
<evidence type="ECO:0000259" key="25">
    <source>
        <dbReference type="PROSITE" id="PS50011"/>
    </source>
</evidence>
<comment type="caution">
    <text evidence="26">The sequence shown here is derived from an EMBL/GenBank/DDBJ whole genome shotgun (WGS) entry which is preliminary data.</text>
</comment>
<keyword evidence="11" id="KW-0732">Signal</keyword>
<comment type="catalytic activity">
    <reaction evidence="21">
        <text>L-threonyl-[protein] + ATP = O-phospho-L-threonyl-[protein] + ADP + H(+)</text>
        <dbReference type="Rhea" id="RHEA:46608"/>
        <dbReference type="Rhea" id="RHEA-COMP:11060"/>
        <dbReference type="Rhea" id="RHEA-COMP:11605"/>
        <dbReference type="ChEBI" id="CHEBI:15378"/>
        <dbReference type="ChEBI" id="CHEBI:30013"/>
        <dbReference type="ChEBI" id="CHEBI:30616"/>
        <dbReference type="ChEBI" id="CHEBI:61977"/>
        <dbReference type="ChEBI" id="CHEBI:456216"/>
        <dbReference type="EC" id="2.7.11.1"/>
    </reaction>
</comment>
<evidence type="ECO:0000256" key="19">
    <source>
        <dbReference type="ARBA" id="ARBA00023180"/>
    </source>
</evidence>
<dbReference type="Gene3D" id="3.80.10.10">
    <property type="entry name" value="Ribonuclease Inhibitor"/>
    <property type="match status" value="5"/>
</dbReference>
<evidence type="ECO:0000256" key="13">
    <source>
        <dbReference type="ARBA" id="ARBA00022741"/>
    </source>
</evidence>
<dbReference type="PANTHER" id="PTHR48005">
    <property type="entry name" value="LEUCINE RICH REPEAT KINASE 2"/>
    <property type="match status" value="1"/>
</dbReference>
<evidence type="ECO:0000256" key="3">
    <source>
        <dbReference type="ARBA" id="ARBA00012513"/>
    </source>
</evidence>
<dbReference type="STRING" id="106549.A0A540LFY5"/>
<feature type="transmembrane region" description="Helical" evidence="24">
    <location>
        <begin position="608"/>
        <end position="634"/>
    </location>
</feature>
<dbReference type="Pfam" id="PF13855">
    <property type="entry name" value="LRR_8"/>
    <property type="match status" value="1"/>
</dbReference>
<gene>
    <name evidence="26" type="ORF">C1H46_029069</name>
</gene>
<feature type="domain" description="Protein kinase" evidence="25">
    <location>
        <begin position="666"/>
        <end position="938"/>
    </location>
</feature>
<dbReference type="GO" id="GO:0005524">
    <property type="term" value="F:ATP binding"/>
    <property type="evidence" value="ECO:0007669"/>
    <property type="project" value="UniProtKB-UniRule"/>
</dbReference>
<evidence type="ECO:0000313" key="27">
    <source>
        <dbReference type="Proteomes" id="UP000315295"/>
    </source>
</evidence>
<evidence type="ECO:0000256" key="2">
    <source>
        <dbReference type="ARBA" id="ARBA00004251"/>
    </source>
</evidence>
<keyword evidence="5" id="KW-0134">Cell wall</keyword>
<dbReference type="InterPro" id="IPR000719">
    <property type="entry name" value="Prot_kinase_dom"/>
</dbReference>
<evidence type="ECO:0000256" key="14">
    <source>
        <dbReference type="ARBA" id="ARBA00022777"/>
    </source>
</evidence>
<dbReference type="PROSITE" id="PS00107">
    <property type="entry name" value="PROTEIN_KINASE_ATP"/>
    <property type="match status" value="1"/>
</dbReference>
<keyword evidence="8" id="KW-0433">Leucine-rich repeat</keyword>
<evidence type="ECO:0000256" key="4">
    <source>
        <dbReference type="ARBA" id="ARBA00022475"/>
    </source>
</evidence>
<dbReference type="SUPFAM" id="SSF52058">
    <property type="entry name" value="L domain-like"/>
    <property type="match status" value="1"/>
</dbReference>
<dbReference type="InterPro" id="IPR013210">
    <property type="entry name" value="LRR_N_plant-typ"/>
</dbReference>
<dbReference type="AlphaFoldDB" id="A0A540LFY5"/>
<evidence type="ECO:0000256" key="11">
    <source>
        <dbReference type="ARBA" id="ARBA00022729"/>
    </source>
</evidence>
<dbReference type="GO" id="GO:0004674">
    <property type="term" value="F:protein serine/threonine kinase activity"/>
    <property type="evidence" value="ECO:0007669"/>
    <property type="project" value="UniProtKB-KW"/>
</dbReference>
<keyword evidence="16 24" id="KW-1133">Transmembrane helix</keyword>
<dbReference type="FunFam" id="1.10.510.10:FF:000445">
    <property type="entry name" value="MDIS1-interacting receptor like kinase 2"/>
    <property type="match status" value="1"/>
</dbReference>
<dbReference type="GO" id="GO:0051606">
    <property type="term" value="P:detection of stimulus"/>
    <property type="evidence" value="ECO:0007669"/>
    <property type="project" value="UniProtKB-ARBA"/>
</dbReference>
<evidence type="ECO:0000256" key="18">
    <source>
        <dbReference type="ARBA" id="ARBA00023170"/>
    </source>
</evidence>
<dbReference type="InterPro" id="IPR008266">
    <property type="entry name" value="Tyr_kinase_AS"/>
</dbReference>
<keyword evidence="19" id="KW-0325">Glycoprotein</keyword>
<dbReference type="InterPro" id="IPR003591">
    <property type="entry name" value="Leu-rich_rpt_typical-subtyp"/>
</dbReference>
<evidence type="ECO:0000256" key="7">
    <source>
        <dbReference type="ARBA" id="ARBA00022553"/>
    </source>
</evidence>
<keyword evidence="5" id="KW-0964">Secreted</keyword>
<dbReference type="Pfam" id="PF08263">
    <property type="entry name" value="LRRNT_2"/>
    <property type="match status" value="1"/>
</dbReference>
<keyword evidence="17 24" id="KW-0472">Membrane</keyword>
<dbReference type="InterPro" id="IPR001611">
    <property type="entry name" value="Leu-rich_rpt"/>
</dbReference>
<dbReference type="SUPFAM" id="SSF56112">
    <property type="entry name" value="Protein kinase-like (PK-like)"/>
    <property type="match status" value="1"/>
</dbReference>
<dbReference type="InterPro" id="IPR011009">
    <property type="entry name" value="Kinase-like_dom_sf"/>
</dbReference>
<dbReference type="FunFam" id="3.30.200.20:FF:000309">
    <property type="entry name" value="Leucine-rich repeat receptor protein kinase MSP1"/>
    <property type="match status" value="1"/>
</dbReference>
<evidence type="ECO:0000256" key="17">
    <source>
        <dbReference type="ARBA" id="ARBA00023136"/>
    </source>
</evidence>
<comment type="catalytic activity">
    <reaction evidence="22">
        <text>L-seryl-[protein] + ATP = O-phospho-L-seryl-[protein] + ADP + H(+)</text>
        <dbReference type="Rhea" id="RHEA:17989"/>
        <dbReference type="Rhea" id="RHEA-COMP:9863"/>
        <dbReference type="Rhea" id="RHEA-COMP:11604"/>
        <dbReference type="ChEBI" id="CHEBI:15378"/>
        <dbReference type="ChEBI" id="CHEBI:29999"/>
        <dbReference type="ChEBI" id="CHEBI:30616"/>
        <dbReference type="ChEBI" id="CHEBI:83421"/>
        <dbReference type="ChEBI" id="CHEBI:456216"/>
        <dbReference type="EC" id="2.7.11.1"/>
    </reaction>
</comment>
<evidence type="ECO:0000256" key="21">
    <source>
        <dbReference type="ARBA" id="ARBA00047899"/>
    </source>
</evidence>
<keyword evidence="9" id="KW-0808">Transferase</keyword>
<keyword evidence="12" id="KW-0677">Repeat</keyword>
<organism evidence="26 27">
    <name type="scientific">Malus baccata</name>
    <name type="common">Siberian crab apple</name>
    <name type="synonym">Pyrus baccata</name>
    <dbReference type="NCBI Taxonomy" id="106549"/>
    <lineage>
        <taxon>Eukaryota</taxon>
        <taxon>Viridiplantae</taxon>
        <taxon>Streptophyta</taxon>
        <taxon>Embryophyta</taxon>
        <taxon>Tracheophyta</taxon>
        <taxon>Spermatophyta</taxon>
        <taxon>Magnoliopsida</taxon>
        <taxon>eudicotyledons</taxon>
        <taxon>Gunneridae</taxon>
        <taxon>Pentapetalae</taxon>
        <taxon>rosids</taxon>
        <taxon>fabids</taxon>
        <taxon>Rosales</taxon>
        <taxon>Rosaceae</taxon>
        <taxon>Amygdaloideae</taxon>
        <taxon>Maleae</taxon>
        <taxon>Malus</taxon>
    </lineage>
</organism>
<keyword evidence="13 23" id="KW-0547">Nucleotide-binding</keyword>